<feature type="signal peptide" evidence="1">
    <location>
        <begin position="1"/>
        <end position="21"/>
    </location>
</feature>
<dbReference type="EMBL" id="JAALLT010000002">
    <property type="protein sequence ID" value="NGP76090.1"/>
    <property type="molecule type" value="Genomic_DNA"/>
</dbReference>
<dbReference type="Gene3D" id="2.60.40.10">
    <property type="entry name" value="Immunoglobulins"/>
    <property type="match status" value="1"/>
</dbReference>
<gene>
    <name evidence="3" type="ORF">G3570_05575</name>
</gene>
<sequence length="425" mass="47756">MIRRELLIALLFSLLPCLSFAQNWHTMVSVDSRVGYSSNTYLNPFFAEWDESASSGYGLVSVFGQSFWNDSNNSVDITLGLVAEPFLNNQNIWRGGLSMVEYRRRFSPDFNGGIEAGGSYFSSNFKRTMVWAQPYVTWFVSPFTSLKLKLGVNHRSYKNFSDSLNTNRRFDFYGLEFESWPTYNWQLRATLFSSLDKLPAVNEQFSSTISAGYVFLNGSSITAKAGIEQFGFDFTTTTTSGGAPVGNPGGGPPPETQTVTNQEFDRILRLGLTGDYPINKTVSIFASIEGLNRNITTSDERITDMQISGGVRLSLQPNIIRRSSNRVIEPEWEKRREQLMAMNINFSGGGRLYLVGDFNNWNRAGIPLTQQNKKTYAAEISLDSGAYEYKILHVEGDTEEWLKFSNDTYTVDDGFGGENAMLLVE</sequence>
<comment type="caution">
    <text evidence="3">The sequence shown here is derived from an EMBL/GenBank/DDBJ whole genome shotgun (WGS) entry which is preliminary data.</text>
</comment>
<evidence type="ECO:0000256" key="1">
    <source>
        <dbReference type="SAM" id="SignalP"/>
    </source>
</evidence>
<evidence type="ECO:0000313" key="4">
    <source>
        <dbReference type="Proteomes" id="UP000473278"/>
    </source>
</evidence>
<evidence type="ECO:0000313" key="3">
    <source>
        <dbReference type="EMBL" id="NGP76090.1"/>
    </source>
</evidence>
<reference evidence="3 4" key="1">
    <citation type="submission" date="2020-02" db="EMBL/GenBank/DDBJ databases">
        <title>Balneolaceae bacterium YR4-1, complete genome.</title>
        <authorList>
            <person name="Li Y."/>
            <person name="Wu S."/>
        </authorList>
    </citation>
    <scope>NUCLEOTIDE SEQUENCE [LARGE SCALE GENOMIC DNA]</scope>
    <source>
        <strain evidence="3 4">YR4-1</strain>
    </source>
</reference>
<proteinExistence type="predicted"/>
<dbReference type="Pfam" id="PF16561">
    <property type="entry name" value="AMPK1_CBM"/>
    <property type="match status" value="1"/>
</dbReference>
<dbReference type="Proteomes" id="UP000473278">
    <property type="component" value="Unassembled WGS sequence"/>
</dbReference>
<dbReference type="CDD" id="cd02859">
    <property type="entry name" value="E_set_AMPKbeta_like_N"/>
    <property type="match status" value="1"/>
</dbReference>
<keyword evidence="1" id="KW-0732">Signal</keyword>
<dbReference type="InterPro" id="IPR032640">
    <property type="entry name" value="AMPK1_CBM"/>
</dbReference>
<protein>
    <recommendedName>
        <fullName evidence="2">AMP-activated protein kinase glycogen-binding domain-containing protein</fullName>
    </recommendedName>
</protein>
<name>A0A6M1ST74_9BACT</name>
<dbReference type="InterPro" id="IPR013783">
    <property type="entry name" value="Ig-like_fold"/>
</dbReference>
<dbReference type="AlphaFoldDB" id="A0A6M1ST74"/>
<evidence type="ECO:0000259" key="2">
    <source>
        <dbReference type="Pfam" id="PF16561"/>
    </source>
</evidence>
<keyword evidence="4" id="KW-1185">Reference proteome</keyword>
<accession>A0A6M1ST74</accession>
<dbReference type="SUPFAM" id="SSF81296">
    <property type="entry name" value="E set domains"/>
    <property type="match status" value="1"/>
</dbReference>
<feature type="chain" id="PRO_5027103232" description="AMP-activated protein kinase glycogen-binding domain-containing protein" evidence="1">
    <location>
        <begin position="22"/>
        <end position="425"/>
    </location>
</feature>
<feature type="domain" description="AMP-activated protein kinase glycogen-binding" evidence="2">
    <location>
        <begin position="344"/>
        <end position="424"/>
    </location>
</feature>
<organism evidence="3 4">
    <name type="scientific">Halalkalibaculum roseum</name>
    <dbReference type="NCBI Taxonomy" id="2709311"/>
    <lineage>
        <taxon>Bacteria</taxon>
        <taxon>Pseudomonadati</taxon>
        <taxon>Balneolota</taxon>
        <taxon>Balneolia</taxon>
        <taxon>Balneolales</taxon>
        <taxon>Balneolaceae</taxon>
        <taxon>Halalkalibaculum</taxon>
    </lineage>
</organism>
<dbReference type="InterPro" id="IPR014756">
    <property type="entry name" value="Ig_E-set"/>
</dbReference>